<feature type="domain" description="SGNH hydrolase-type esterase" evidence="2">
    <location>
        <begin position="102"/>
        <end position="277"/>
    </location>
</feature>
<dbReference type="OrthoDB" id="9804395at2"/>
<dbReference type="AlphaFoldDB" id="J0DGS0"/>
<proteinExistence type="predicted"/>
<comment type="caution">
    <text evidence="3">The sequence shown here is derived from an EMBL/GenBank/DDBJ whole genome shotgun (WGS) entry which is preliminary data.</text>
</comment>
<dbReference type="Pfam" id="PF13472">
    <property type="entry name" value="Lipase_GDSL_2"/>
    <property type="match status" value="1"/>
</dbReference>
<evidence type="ECO:0000256" key="1">
    <source>
        <dbReference type="SAM" id="MobiDB-lite"/>
    </source>
</evidence>
<dbReference type="InterPro" id="IPR013830">
    <property type="entry name" value="SGNH_hydro"/>
</dbReference>
<dbReference type="Gene3D" id="3.40.50.1110">
    <property type="entry name" value="SGNH hydrolase"/>
    <property type="match status" value="1"/>
</dbReference>
<gene>
    <name evidence="3" type="ORF">HMPREF9156_00292</name>
</gene>
<dbReference type="RefSeq" id="WP_007147360.1">
    <property type="nucleotide sequence ID" value="NZ_AKCI01000001.1"/>
</dbReference>
<feature type="compositionally biased region" description="Polar residues" evidence="1">
    <location>
        <begin position="1"/>
        <end position="10"/>
    </location>
</feature>
<dbReference type="InterPro" id="IPR036514">
    <property type="entry name" value="SGNH_hydro_sf"/>
</dbReference>
<dbReference type="HOGENOM" id="CLU_050180_1_0_11"/>
<reference evidence="3 4" key="1">
    <citation type="submission" date="2012-01" db="EMBL/GenBank/DDBJ databases">
        <title>The Genome Sequence of Scardovia wiggsiae F0424.</title>
        <authorList>
            <consortium name="The Broad Institute Genome Sequencing Platform"/>
            <person name="Earl A."/>
            <person name="Ward D."/>
            <person name="Feldgarden M."/>
            <person name="Gevers D."/>
            <person name="Izard J."/>
            <person name="Ganesan A."/>
            <person name="Baranova O.V."/>
            <person name="Blanton J.M."/>
            <person name="Tanner A.C."/>
            <person name="Mathney J."/>
            <person name="Dewhirst F.E."/>
            <person name="Young S.K."/>
            <person name="Zeng Q."/>
            <person name="Gargeya S."/>
            <person name="Fitzgerald M."/>
            <person name="Haas B."/>
            <person name="Abouelleil A."/>
            <person name="Alvarado L."/>
            <person name="Arachchi H.M."/>
            <person name="Berlin A."/>
            <person name="Chapman S.B."/>
            <person name="Gearin G."/>
            <person name="Goldberg J."/>
            <person name="Griggs A."/>
            <person name="Gujja S."/>
            <person name="Hansen M."/>
            <person name="Heiman D."/>
            <person name="Howarth C."/>
            <person name="Larimer J."/>
            <person name="Lui A."/>
            <person name="MacDonald P.J.P."/>
            <person name="McCowen C."/>
            <person name="Montmayeur A."/>
            <person name="Murphy C."/>
            <person name="Neiman D."/>
            <person name="Pearson M."/>
            <person name="Priest M."/>
            <person name="Roberts A."/>
            <person name="Saif S."/>
            <person name="Shea T."/>
            <person name="Sisk P."/>
            <person name="Stolte C."/>
            <person name="Sykes S."/>
            <person name="Wortman J."/>
            <person name="Nusbaum C."/>
            <person name="Birren B."/>
        </authorList>
    </citation>
    <scope>NUCLEOTIDE SEQUENCE [LARGE SCALE GENOMIC DNA]</scope>
    <source>
        <strain evidence="3 4">F0424</strain>
    </source>
</reference>
<evidence type="ECO:0000313" key="3">
    <source>
        <dbReference type="EMBL" id="EJD65528.1"/>
    </source>
</evidence>
<dbReference type="SUPFAM" id="SSF52266">
    <property type="entry name" value="SGNH hydrolase"/>
    <property type="match status" value="1"/>
</dbReference>
<evidence type="ECO:0000313" key="4">
    <source>
        <dbReference type="Proteomes" id="UP000006415"/>
    </source>
</evidence>
<evidence type="ECO:0000259" key="2">
    <source>
        <dbReference type="Pfam" id="PF13472"/>
    </source>
</evidence>
<dbReference type="STRING" id="857290.HMPREF9156_00292"/>
<accession>J0DGS0</accession>
<feature type="compositionally biased region" description="Low complexity" evidence="1">
    <location>
        <begin position="31"/>
        <end position="43"/>
    </location>
</feature>
<organism evidence="3 4">
    <name type="scientific">Scardovia wiggsiae F0424</name>
    <dbReference type="NCBI Taxonomy" id="857290"/>
    <lineage>
        <taxon>Bacteria</taxon>
        <taxon>Bacillati</taxon>
        <taxon>Actinomycetota</taxon>
        <taxon>Actinomycetes</taxon>
        <taxon>Bifidobacteriales</taxon>
        <taxon>Bifidobacteriaceae</taxon>
        <taxon>Scardovia</taxon>
    </lineage>
</organism>
<dbReference type="eggNOG" id="COG2755">
    <property type="taxonomic scope" value="Bacteria"/>
</dbReference>
<dbReference type="EMBL" id="AGZS01000001">
    <property type="protein sequence ID" value="EJD65528.1"/>
    <property type="molecule type" value="Genomic_DNA"/>
</dbReference>
<dbReference type="Proteomes" id="UP000006415">
    <property type="component" value="Unassembled WGS sequence"/>
</dbReference>
<sequence length="292" mass="31710">MTSPTPFSEQTQHDKDSGGNAGRDISKETGSEPGVSGSPSVPNGLAGRLSYGEKLLARIEGLYASKTVHLAPEPEGGRHGIIGVDGMDMGATQPSPYLKTAILGDSMAAACGVENQSEGLMPRIAHGIAQRINRPVSWETYGRLGATMRRVRFREFPEVAGTDYDIMYICAGSNDLMAQRSTAEWREDLLAVIRQAKEKSKAVIILSPGQLYNSPSLGRALRKAMLIASDRQTAESERICKAQGVTYLNLTHVEVNADVPEFYAYDHFHPGKQGYQIIADYVTEHTPLSSII</sequence>
<name>J0DGS0_9BIFI</name>
<keyword evidence="4" id="KW-1185">Reference proteome</keyword>
<protein>
    <recommendedName>
        <fullName evidence="2">SGNH hydrolase-type esterase domain-containing protein</fullName>
    </recommendedName>
</protein>
<feature type="region of interest" description="Disordered" evidence="1">
    <location>
        <begin position="1"/>
        <end position="43"/>
    </location>
</feature>